<comment type="caution">
    <text evidence="13">The sequence shown here is derived from an EMBL/GenBank/DDBJ whole genome shotgun (WGS) entry which is preliminary data.</text>
</comment>
<dbReference type="Pfam" id="PF02768">
    <property type="entry name" value="DNA_pol3_beta_3"/>
    <property type="match status" value="1"/>
</dbReference>
<evidence type="ECO:0000259" key="12">
    <source>
        <dbReference type="Pfam" id="PF02768"/>
    </source>
</evidence>
<dbReference type="Pfam" id="PF02767">
    <property type="entry name" value="DNA_pol3_beta_2"/>
    <property type="match status" value="1"/>
</dbReference>
<dbReference type="InterPro" id="IPR046938">
    <property type="entry name" value="DNA_clamp_sf"/>
</dbReference>
<dbReference type="GO" id="GO:0006271">
    <property type="term" value="P:DNA strand elongation involved in DNA replication"/>
    <property type="evidence" value="ECO:0007669"/>
    <property type="project" value="TreeGrafter"/>
</dbReference>
<proteinExistence type="inferred from homology"/>
<dbReference type="Pfam" id="PF00712">
    <property type="entry name" value="DNA_pol3_beta"/>
    <property type="match status" value="1"/>
</dbReference>
<accession>A0A2M8EST6</accession>
<reference evidence="14" key="1">
    <citation type="submission" date="2017-09" db="EMBL/GenBank/DDBJ databases">
        <title>Depth-based differentiation of microbial function through sediment-hosted aquifers and enrichment of novel symbionts in the deep terrestrial subsurface.</title>
        <authorList>
            <person name="Probst A.J."/>
            <person name="Ladd B."/>
            <person name="Jarett J.K."/>
            <person name="Geller-Mcgrath D.E."/>
            <person name="Sieber C.M.K."/>
            <person name="Emerson J.B."/>
            <person name="Anantharaman K."/>
            <person name="Thomas B.C."/>
            <person name="Malmstrom R."/>
            <person name="Stieglmeier M."/>
            <person name="Klingl A."/>
            <person name="Woyke T."/>
            <person name="Ryan C.M."/>
            <person name="Banfield J.F."/>
        </authorList>
    </citation>
    <scope>NUCLEOTIDE SEQUENCE [LARGE SCALE GENOMIC DNA]</scope>
</reference>
<feature type="domain" description="DNA polymerase III beta sliding clamp N-terminal" evidence="10">
    <location>
        <begin position="1"/>
        <end position="118"/>
    </location>
</feature>
<dbReference type="NCBIfam" id="TIGR00663">
    <property type="entry name" value="dnan"/>
    <property type="match status" value="1"/>
</dbReference>
<dbReference type="Gene3D" id="3.70.10.10">
    <property type="match status" value="1"/>
</dbReference>
<name>A0A2M8EST6_9BACT</name>
<feature type="domain" description="DNA polymerase III beta sliding clamp C-terminal" evidence="12">
    <location>
        <begin position="253"/>
        <end position="372"/>
    </location>
</feature>
<dbReference type="AlphaFoldDB" id="A0A2M8EST6"/>
<feature type="domain" description="DNA polymerase III beta sliding clamp central" evidence="11">
    <location>
        <begin position="130"/>
        <end position="250"/>
    </location>
</feature>
<sequence>MKLSVLQENFTYGLTTTSRSVAAKAQLPVLSNILLATDQGRLKLSATNLETGINLWLGAKIERQGAISIPAKILTEYVSSLPAEKIDLEIKENLLYLTCGSYKASFIGLPAGEFPNIPSLKGKPEVSLLTKDLSLAISQVAFAAAQDEGRPVLTGVLIQTKGENLILVATDGYRLSLKKLAGLREIQKVVEFQKGLLIPARTLVEVGKIISVGDEEKTLGLTITPEENQVIFTTPDCEIVSRLIEGKFPEFEKILPQKGTTRVILDAQGLAMAARVAAIFARESANIIRFEVGDSKLKVSANAAQVGDNVSEVEAKIEGKGGKIAFNSRYLLDFLNSANSDLINFEMTTSLNPGVFTPAGDKSYLHVIMPVRVQE</sequence>
<comment type="subcellular location">
    <subcellularLocation>
        <location evidence="1 9">Cytoplasm</location>
    </subcellularLocation>
</comment>
<dbReference type="InterPro" id="IPR022634">
    <property type="entry name" value="DNA_polIII_beta_N"/>
</dbReference>
<keyword evidence="7 9" id="KW-0239">DNA-directed DNA polymerase</keyword>
<dbReference type="PANTHER" id="PTHR30478:SF0">
    <property type="entry name" value="BETA SLIDING CLAMP"/>
    <property type="match status" value="1"/>
</dbReference>
<evidence type="ECO:0000313" key="14">
    <source>
        <dbReference type="Proteomes" id="UP000229816"/>
    </source>
</evidence>
<organism evidence="13 14">
    <name type="scientific">Candidatus Shapirobacteria bacterium CG_4_9_14_0_2_um_filter_39_11</name>
    <dbReference type="NCBI Taxonomy" id="1974478"/>
    <lineage>
        <taxon>Bacteria</taxon>
        <taxon>Candidatus Shapironibacteriota</taxon>
    </lineage>
</organism>
<keyword evidence="6 9" id="KW-0235">DNA replication</keyword>
<dbReference type="SUPFAM" id="SSF55979">
    <property type="entry name" value="DNA clamp"/>
    <property type="match status" value="3"/>
</dbReference>
<dbReference type="PIRSF" id="PIRSF000804">
    <property type="entry name" value="DNA_pol_III_b"/>
    <property type="match status" value="1"/>
</dbReference>
<comment type="similarity">
    <text evidence="2 9">Belongs to the beta sliding clamp family.</text>
</comment>
<evidence type="ECO:0000259" key="11">
    <source>
        <dbReference type="Pfam" id="PF02767"/>
    </source>
</evidence>
<evidence type="ECO:0000256" key="8">
    <source>
        <dbReference type="ARBA" id="ARBA00023125"/>
    </source>
</evidence>
<dbReference type="GO" id="GO:0005737">
    <property type="term" value="C:cytoplasm"/>
    <property type="evidence" value="ECO:0007669"/>
    <property type="project" value="UniProtKB-SubCell"/>
</dbReference>
<dbReference type="GO" id="GO:0008408">
    <property type="term" value="F:3'-5' exonuclease activity"/>
    <property type="evidence" value="ECO:0007669"/>
    <property type="project" value="InterPro"/>
</dbReference>
<comment type="subunit">
    <text evidence="9">Forms a ring-shaped head-to-tail homodimer around DNA.</text>
</comment>
<dbReference type="GO" id="GO:0003887">
    <property type="term" value="F:DNA-directed DNA polymerase activity"/>
    <property type="evidence" value="ECO:0007669"/>
    <property type="project" value="UniProtKB-UniRule"/>
</dbReference>
<comment type="function">
    <text evidence="9">Confers DNA tethering and processivity to DNA polymerases and other proteins. Acts as a clamp, forming a ring around DNA (a reaction catalyzed by the clamp-loading complex) which diffuses in an ATP-independent manner freely and bidirectionally along dsDNA. Initially characterized for its ability to contact the catalytic subunit of DNA polymerase III (Pol III), a complex, multichain enzyme responsible for most of the replicative synthesis in bacteria; Pol III exhibits 3'-5' exonuclease proofreading activity. The beta chain is required for initiation of replication as well as for processivity of DNA replication.</text>
</comment>
<evidence type="ECO:0000256" key="9">
    <source>
        <dbReference type="PIRNR" id="PIRNR000804"/>
    </source>
</evidence>
<dbReference type="InterPro" id="IPR022635">
    <property type="entry name" value="DNA_polIII_beta_C"/>
</dbReference>
<evidence type="ECO:0000259" key="10">
    <source>
        <dbReference type="Pfam" id="PF00712"/>
    </source>
</evidence>
<gene>
    <name evidence="13" type="primary">dnaN</name>
    <name evidence="13" type="ORF">CO054_01650</name>
</gene>
<dbReference type="Proteomes" id="UP000229816">
    <property type="component" value="Unassembled WGS sequence"/>
</dbReference>
<evidence type="ECO:0000256" key="3">
    <source>
        <dbReference type="ARBA" id="ARBA00022490"/>
    </source>
</evidence>
<keyword evidence="5 9" id="KW-0548">Nucleotidyltransferase</keyword>
<keyword evidence="3 9" id="KW-0963">Cytoplasm</keyword>
<dbReference type="InterPro" id="IPR022637">
    <property type="entry name" value="DNA_polIII_beta_cen"/>
</dbReference>
<evidence type="ECO:0000256" key="4">
    <source>
        <dbReference type="ARBA" id="ARBA00022679"/>
    </source>
</evidence>
<evidence type="ECO:0000256" key="6">
    <source>
        <dbReference type="ARBA" id="ARBA00022705"/>
    </source>
</evidence>
<dbReference type="SMART" id="SM00480">
    <property type="entry name" value="POL3Bc"/>
    <property type="match status" value="1"/>
</dbReference>
<dbReference type="Gene3D" id="3.10.150.10">
    <property type="entry name" value="DNA Polymerase III, subunit A, domain 2"/>
    <property type="match status" value="1"/>
</dbReference>
<evidence type="ECO:0000256" key="2">
    <source>
        <dbReference type="ARBA" id="ARBA00010752"/>
    </source>
</evidence>
<dbReference type="InterPro" id="IPR001001">
    <property type="entry name" value="DNA_polIII_beta"/>
</dbReference>
<evidence type="ECO:0000256" key="5">
    <source>
        <dbReference type="ARBA" id="ARBA00022695"/>
    </source>
</evidence>
<dbReference type="EMBL" id="PFSF01000033">
    <property type="protein sequence ID" value="PJC28170.1"/>
    <property type="molecule type" value="Genomic_DNA"/>
</dbReference>
<keyword evidence="4 9" id="KW-0808">Transferase</keyword>
<protein>
    <recommendedName>
        <fullName evidence="9">Beta sliding clamp</fullName>
    </recommendedName>
</protein>
<keyword evidence="8" id="KW-0238">DNA-binding</keyword>
<dbReference type="CDD" id="cd00140">
    <property type="entry name" value="beta_clamp"/>
    <property type="match status" value="1"/>
</dbReference>
<evidence type="ECO:0000256" key="7">
    <source>
        <dbReference type="ARBA" id="ARBA00022932"/>
    </source>
</evidence>
<dbReference type="GO" id="GO:0009360">
    <property type="term" value="C:DNA polymerase III complex"/>
    <property type="evidence" value="ECO:0007669"/>
    <property type="project" value="InterPro"/>
</dbReference>
<dbReference type="PANTHER" id="PTHR30478">
    <property type="entry name" value="DNA POLYMERASE III SUBUNIT BETA"/>
    <property type="match status" value="1"/>
</dbReference>
<evidence type="ECO:0000256" key="1">
    <source>
        <dbReference type="ARBA" id="ARBA00004496"/>
    </source>
</evidence>
<dbReference type="GO" id="GO:0003677">
    <property type="term" value="F:DNA binding"/>
    <property type="evidence" value="ECO:0007669"/>
    <property type="project" value="UniProtKB-UniRule"/>
</dbReference>
<evidence type="ECO:0000313" key="13">
    <source>
        <dbReference type="EMBL" id="PJC28170.1"/>
    </source>
</evidence>